<organism evidence="3 4">
    <name type="scientific">Oryzias melastigma</name>
    <name type="common">Marine medaka</name>
    <dbReference type="NCBI Taxonomy" id="30732"/>
    <lineage>
        <taxon>Eukaryota</taxon>
        <taxon>Metazoa</taxon>
        <taxon>Chordata</taxon>
        <taxon>Craniata</taxon>
        <taxon>Vertebrata</taxon>
        <taxon>Euteleostomi</taxon>
        <taxon>Actinopterygii</taxon>
        <taxon>Neopterygii</taxon>
        <taxon>Teleostei</taxon>
        <taxon>Neoteleostei</taxon>
        <taxon>Acanthomorphata</taxon>
        <taxon>Ovalentaria</taxon>
        <taxon>Atherinomorphae</taxon>
        <taxon>Beloniformes</taxon>
        <taxon>Adrianichthyidae</taxon>
        <taxon>Oryziinae</taxon>
        <taxon>Oryzias</taxon>
    </lineage>
</organism>
<dbReference type="PANTHER" id="PTHR10684:SF1">
    <property type="entry name" value="NUCLEAR RECEPTOR COACTIVATOR 1"/>
    <property type="match status" value="1"/>
</dbReference>
<dbReference type="GO" id="GO:0032870">
    <property type="term" value="P:cellular response to hormone stimulus"/>
    <property type="evidence" value="ECO:0007669"/>
    <property type="project" value="TreeGrafter"/>
</dbReference>
<reference evidence="3" key="2">
    <citation type="submission" date="2025-09" db="UniProtKB">
        <authorList>
            <consortium name="Ensembl"/>
        </authorList>
    </citation>
    <scope>IDENTIFICATION</scope>
</reference>
<feature type="region of interest" description="Disordered" evidence="1">
    <location>
        <begin position="405"/>
        <end position="441"/>
    </location>
</feature>
<feature type="compositionally biased region" description="Polar residues" evidence="1">
    <location>
        <begin position="167"/>
        <end position="192"/>
    </location>
</feature>
<dbReference type="SMART" id="SM01151">
    <property type="entry name" value="DUF1518"/>
    <property type="match status" value="1"/>
</dbReference>
<evidence type="ECO:0000313" key="3">
    <source>
        <dbReference type="Ensembl" id="ENSOMEP00000015934.1"/>
    </source>
</evidence>
<evidence type="ECO:0000256" key="1">
    <source>
        <dbReference type="SAM" id="MobiDB-lite"/>
    </source>
</evidence>
<reference evidence="3" key="1">
    <citation type="submission" date="2025-08" db="UniProtKB">
        <authorList>
            <consortium name="Ensembl"/>
        </authorList>
    </citation>
    <scope>IDENTIFICATION</scope>
</reference>
<protein>
    <recommendedName>
        <fullName evidence="2">DUF1518 domain-containing protein</fullName>
    </recommendedName>
</protein>
<dbReference type="AlphaFoldDB" id="A0A3B3CE89"/>
<dbReference type="GO" id="GO:0003713">
    <property type="term" value="F:transcription coactivator activity"/>
    <property type="evidence" value="ECO:0007669"/>
    <property type="project" value="InterPro"/>
</dbReference>
<dbReference type="OMA" id="EYISQQH"/>
<dbReference type="InterPro" id="IPR017426">
    <property type="entry name" value="Nuclear_rcpt_coactivator"/>
</dbReference>
<sequence>EPLLQTSPPQQPTATPVPTYPSQLTTTPQAPFPPELAVVGLQGAGFGAPRGAFPAGTASLALRPGAPRPQGVGPPLRLPPNQLRLQLQQRVQASNRISETSDPSPVCFRCRTGCRVLPFQPPLNAQMLAQRQRELYSIQHRQRQLIQQKVMLMRQNIAGAPAKGPPTASQQQFSLTPGYSPVTGNPPTSPTFSPAAGGPLDAKLSVRAPLNNQTLLGAGQSQFDSAANSSLQTGLFQTFGAAGMWTAVQQDSPFPPEMSPTSPLLSPQNSTSQSPLLQQAPPPGYQPPDMKSWPQAGLGSLFSPPGPGAAPLFSQQGLYNNMSITVSMGGGSSAVAPLPPMGQAVGSSGVGSVCSEQQVKPAPIGWGGSTPPSDCSLPLPLQVQQVQVFADVQCTVNLVGGESYLNQGSMGAPAAPKSTGGPAPQSSQAQQKSLLQQLLTE</sequence>
<name>A0A3B3CE89_ORYME</name>
<evidence type="ECO:0000313" key="4">
    <source>
        <dbReference type="Proteomes" id="UP000261560"/>
    </source>
</evidence>
<dbReference type="PANTHER" id="PTHR10684">
    <property type="entry name" value="NUCLEAR RECEPTOR COACTIVATOR"/>
    <property type="match status" value="1"/>
</dbReference>
<dbReference type="GO" id="GO:0005634">
    <property type="term" value="C:nucleus"/>
    <property type="evidence" value="ECO:0007669"/>
    <property type="project" value="InterPro"/>
</dbReference>
<dbReference type="GO" id="GO:0045944">
    <property type="term" value="P:positive regulation of transcription by RNA polymerase II"/>
    <property type="evidence" value="ECO:0007669"/>
    <property type="project" value="TreeGrafter"/>
</dbReference>
<accession>A0A3B3CE89</accession>
<dbReference type="InterPro" id="IPR010011">
    <property type="entry name" value="NCO_DUF1518"/>
</dbReference>
<proteinExistence type="predicted"/>
<feature type="compositionally biased region" description="Low complexity" evidence="1">
    <location>
        <begin position="425"/>
        <end position="441"/>
    </location>
</feature>
<feature type="region of interest" description="Disordered" evidence="1">
    <location>
        <begin position="249"/>
        <end position="291"/>
    </location>
</feature>
<dbReference type="PaxDb" id="30732-ENSOMEP00000015934"/>
<dbReference type="GO" id="GO:0016922">
    <property type="term" value="F:nuclear receptor binding"/>
    <property type="evidence" value="ECO:0007669"/>
    <property type="project" value="TreeGrafter"/>
</dbReference>
<feature type="compositionally biased region" description="Low complexity" evidence="1">
    <location>
        <begin position="1"/>
        <end position="21"/>
    </location>
</feature>
<dbReference type="Ensembl" id="ENSOMET00000034204.1">
    <property type="protein sequence ID" value="ENSOMEP00000015934.1"/>
    <property type="gene ID" value="ENSOMEG00000017581.1"/>
</dbReference>
<feature type="region of interest" description="Disordered" evidence="1">
    <location>
        <begin position="1"/>
        <end position="33"/>
    </location>
</feature>
<evidence type="ECO:0000259" key="2">
    <source>
        <dbReference type="SMART" id="SM01151"/>
    </source>
</evidence>
<feature type="region of interest" description="Disordered" evidence="1">
    <location>
        <begin position="159"/>
        <end position="200"/>
    </location>
</feature>
<dbReference type="STRING" id="30732.ENSOMEP00000015934"/>
<dbReference type="GeneTree" id="ENSGT00950000183021"/>
<keyword evidence="4" id="KW-1185">Reference proteome</keyword>
<dbReference type="Proteomes" id="UP000261560">
    <property type="component" value="Unplaced"/>
</dbReference>
<feature type="domain" description="DUF1518" evidence="2">
    <location>
        <begin position="217"/>
        <end position="277"/>
    </location>
</feature>
<feature type="compositionally biased region" description="Polar residues" evidence="1">
    <location>
        <begin position="259"/>
        <end position="271"/>
    </location>
</feature>